<dbReference type="EMBL" id="ANPE02000264">
    <property type="protein sequence ID" value="EMY32504.1"/>
    <property type="molecule type" value="Genomic_DNA"/>
</dbReference>
<dbReference type="AlphaFoldDB" id="N1UXK5"/>
<evidence type="ECO:0000313" key="1">
    <source>
        <dbReference type="EMBL" id="EMY32504.1"/>
    </source>
</evidence>
<name>N1UXK5_9MICC</name>
<accession>N1UXK5</accession>
<proteinExistence type="predicted"/>
<organism evidence="1 2">
    <name type="scientific">Arthrobacter crystallopoietes BAB-32</name>
    <dbReference type="NCBI Taxonomy" id="1246476"/>
    <lineage>
        <taxon>Bacteria</taxon>
        <taxon>Bacillati</taxon>
        <taxon>Actinomycetota</taxon>
        <taxon>Actinomycetes</taxon>
        <taxon>Micrococcales</taxon>
        <taxon>Micrococcaceae</taxon>
        <taxon>Crystallibacter</taxon>
    </lineage>
</organism>
<evidence type="ECO:0000313" key="2">
    <source>
        <dbReference type="Proteomes" id="UP000010729"/>
    </source>
</evidence>
<reference evidence="1 2" key="1">
    <citation type="journal article" date="2013" name="Genome Announc.">
        <title>Draft Genome Sequence of Arthrobacter crystallopoietes Strain BAB-32, Revealing Genes for Bioremediation.</title>
        <authorList>
            <person name="Joshi M.N."/>
            <person name="Pandit A.S."/>
            <person name="Sharma A."/>
            <person name="Pandya R.V."/>
            <person name="Desai S.M."/>
            <person name="Saxena A.K."/>
            <person name="Bagatharia S.B."/>
        </authorList>
    </citation>
    <scope>NUCLEOTIDE SEQUENCE [LARGE SCALE GENOMIC DNA]</scope>
    <source>
        <strain evidence="1 2">BAB-32</strain>
    </source>
</reference>
<protein>
    <submittedName>
        <fullName evidence="1">Uncharacterized protein</fullName>
    </submittedName>
</protein>
<comment type="caution">
    <text evidence="1">The sequence shown here is derived from an EMBL/GenBank/DDBJ whole genome shotgun (WGS) entry which is preliminary data.</text>
</comment>
<dbReference type="Proteomes" id="UP000010729">
    <property type="component" value="Unassembled WGS sequence"/>
</dbReference>
<sequence length="174" mass="18973">MTLKTEEQAKLAALAASAALITAVIMPVRQHFSEQPRDGFPLSCYPMFSAKRKQHGRVTHLIGYDAEGTRRILHYSYLGAGGMNQVRRQVRRLAMAGRGEELAVKAADALADRNRKAEAAVVRVEVVTGRYNYEQFFAGNRAPKSEIVHGSAVVLRDPDARAVRAGLAEVAVAA</sequence>
<gene>
    <name evidence="1" type="ORF">D477_019858</name>
</gene>
<keyword evidence="2" id="KW-1185">Reference proteome</keyword>